<gene>
    <name evidence="1" type="ORF">PGB27_15700</name>
</gene>
<evidence type="ECO:0000313" key="2">
    <source>
        <dbReference type="Proteomes" id="UP001300763"/>
    </source>
</evidence>
<sequence length="53" mass="5311">MAKHAAPHTAAGVPTASTIIRPVAVSASAYLDRLRAATTTVTAASVAAGRHSR</sequence>
<name>A0ABT5SV98_9PSEU</name>
<dbReference type="Proteomes" id="UP001300763">
    <property type="component" value="Unassembled WGS sequence"/>
</dbReference>
<evidence type="ECO:0000313" key="1">
    <source>
        <dbReference type="EMBL" id="MDD7966779.1"/>
    </source>
</evidence>
<protein>
    <submittedName>
        <fullName evidence="1">Uncharacterized protein</fullName>
    </submittedName>
</protein>
<proteinExistence type="predicted"/>
<reference evidence="1 2" key="1">
    <citation type="submission" date="2023-02" db="EMBL/GenBank/DDBJ databases">
        <title>Genome sequencing required for Actinomycetospora new species description.</title>
        <authorList>
            <person name="Saimee Y."/>
            <person name="Duangmal K."/>
        </authorList>
    </citation>
    <scope>NUCLEOTIDE SEQUENCE [LARGE SCALE GENOMIC DNA]</scope>
    <source>
        <strain evidence="1 2">DW7H6</strain>
    </source>
</reference>
<organism evidence="1 2">
    <name type="scientific">Actinomycetospora lemnae</name>
    <dbReference type="NCBI Taxonomy" id="3019891"/>
    <lineage>
        <taxon>Bacteria</taxon>
        <taxon>Bacillati</taxon>
        <taxon>Actinomycetota</taxon>
        <taxon>Actinomycetes</taxon>
        <taxon>Pseudonocardiales</taxon>
        <taxon>Pseudonocardiaceae</taxon>
        <taxon>Actinomycetospora</taxon>
    </lineage>
</organism>
<dbReference type="RefSeq" id="WP_274201310.1">
    <property type="nucleotide sequence ID" value="NZ_JAQZAO010000006.1"/>
</dbReference>
<keyword evidence="2" id="KW-1185">Reference proteome</keyword>
<accession>A0ABT5SV98</accession>
<dbReference type="EMBL" id="JAQZAO010000006">
    <property type="protein sequence ID" value="MDD7966779.1"/>
    <property type="molecule type" value="Genomic_DNA"/>
</dbReference>
<comment type="caution">
    <text evidence="1">The sequence shown here is derived from an EMBL/GenBank/DDBJ whole genome shotgun (WGS) entry which is preliminary data.</text>
</comment>